<evidence type="ECO:0000256" key="4">
    <source>
        <dbReference type="ARBA" id="ARBA00012448"/>
    </source>
</evidence>
<feature type="active site" evidence="13">
    <location>
        <position position="128"/>
    </location>
</feature>
<dbReference type="Gene3D" id="3.40.710.10">
    <property type="entry name" value="DD-peptidase/beta-lactamase superfamily"/>
    <property type="match status" value="1"/>
</dbReference>
<dbReference type="OrthoDB" id="9791132at2"/>
<evidence type="ECO:0000259" key="17">
    <source>
        <dbReference type="SMART" id="SM00936"/>
    </source>
</evidence>
<comment type="pathway">
    <text evidence="2">Cell wall biogenesis; peptidoglycan biosynthesis.</text>
</comment>
<gene>
    <name evidence="18" type="ORF">E4U82_05205</name>
</gene>
<evidence type="ECO:0000256" key="1">
    <source>
        <dbReference type="ARBA" id="ARBA00003217"/>
    </source>
</evidence>
<evidence type="ECO:0000256" key="13">
    <source>
        <dbReference type="PIRSR" id="PIRSR618044-1"/>
    </source>
</evidence>
<protein>
    <recommendedName>
        <fullName evidence="4">serine-type D-Ala-D-Ala carboxypeptidase</fullName>
        <ecNumber evidence="4">3.4.16.4</ecNumber>
    </recommendedName>
</protein>
<keyword evidence="11" id="KW-0961">Cell wall biogenesis/degradation</keyword>
<dbReference type="InterPro" id="IPR012338">
    <property type="entry name" value="Beta-lactam/transpept-like"/>
</dbReference>
<evidence type="ECO:0000256" key="5">
    <source>
        <dbReference type="ARBA" id="ARBA00022645"/>
    </source>
</evidence>
<evidence type="ECO:0000256" key="10">
    <source>
        <dbReference type="ARBA" id="ARBA00022984"/>
    </source>
</evidence>
<evidence type="ECO:0000313" key="18">
    <source>
        <dbReference type="EMBL" id="TFJ93759.1"/>
    </source>
</evidence>
<feature type="binding site" evidence="14">
    <location>
        <position position="234"/>
    </location>
    <ligand>
        <name>substrate</name>
    </ligand>
</feature>
<dbReference type="PANTHER" id="PTHR21581:SF6">
    <property type="entry name" value="TRAFFICKING PROTEIN PARTICLE COMPLEX SUBUNIT 12"/>
    <property type="match status" value="1"/>
</dbReference>
<evidence type="ECO:0000256" key="16">
    <source>
        <dbReference type="SAM" id="SignalP"/>
    </source>
</evidence>
<dbReference type="SUPFAM" id="SSF69189">
    <property type="entry name" value="Penicillin-binding protein associated domain"/>
    <property type="match status" value="1"/>
</dbReference>
<evidence type="ECO:0000256" key="2">
    <source>
        <dbReference type="ARBA" id="ARBA00004752"/>
    </source>
</evidence>
<feature type="active site" description="Acyl-ester intermediate" evidence="13">
    <location>
        <position position="68"/>
    </location>
</feature>
<evidence type="ECO:0000256" key="3">
    <source>
        <dbReference type="ARBA" id="ARBA00007164"/>
    </source>
</evidence>
<dbReference type="PANTHER" id="PTHR21581">
    <property type="entry name" value="D-ALANYL-D-ALANINE CARBOXYPEPTIDASE"/>
    <property type="match status" value="1"/>
</dbReference>
<comment type="function">
    <text evidence="1">Removes C-terminal D-alanyl residues from sugar-peptide cell wall precursors.</text>
</comment>
<accession>A0A4Y9ACZ9</accession>
<dbReference type="Gene3D" id="2.60.410.10">
    <property type="entry name" value="D-Ala-D-Ala carboxypeptidase, C-terminal domain"/>
    <property type="match status" value="1"/>
</dbReference>
<keyword evidence="6" id="KW-0645">Protease</keyword>
<dbReference type="GO" id="GO:0071555">
    <property type="term" value="P:cell wall organization"/>
    <property type="evidence" value="ECO:0007669"/>
    <property type="project" value="UniProtKB-KW"/>
</dbReference>
<feature type="chain" id="PRO_5021387819" description="serine-type D-Ala-D-Ala carboxypeptidase" evidence="16">
    <location>
        <begin position="24"/>
        <end position="391"/>
    </location>
</feature>
<dbReference type="GO" id="GO:0006508">
    <property type="term" value="P:proteolysis"/>
    <property type="evidence" value="ECO:0007669"/>
    <property type="project" value="UniProtKB-KW"/>
</dbReference>
<dbReference type="InterPro" id="IPR037167">
    <property type="entry name" value="Peptidase_S11_C_sf"/>
</dbReference>
<feature type="signal peptide" evidence="16">
    <location>
        <begin position="1"/>
        <end position="23"/>
    </location>
</feature>
<dbReference type="GO" id="GO:0009002">
    <property type="term" value="F:serine-type D-Ala-D-Ala carboxypeptidase activity"/>
    <property type="evidence" value="ECO:0007669"/>
    <property type="project" value="UniProtKB-EC"/>
</dbReference>
<dbReference type="Pfam" id="PF00768">
    <property type="entry name" value="Peptidase_S11"/>
    <property type="match status" value="1"/>
</dbReference>
<comment type="catalytic activity">
    <reaction evidence="12">
        <text>Preferential cleavage: (Ac)2-L-Lys-D-Ala-|-D-Ala. Also transpeptidation of peptidyl-alanyl moieties that are N-acyl substituents of D-alanine.</text>
        <dbReference type="EC" id="3.4.16.4"/>
    </reaction>
</comment>
<dbReference type="PRINTS" id="PR00725">
    <property type="entry name" value="DADACBPTASE1"/>
</dbReference>
<keyword evidence="8" id="KW-0378">Hydrolase</keyword>
<comment type="caution">
    <text evidence="18">The sequence shown here is derived from an EMBL/GenBank/DDBJ whole genome shotgun (WGS) entry which is preliminary data.</text>
</comment>
<evidence type="ECO:0000256" key="6">
    <source>
        <dbReference type="ARBA" id="ARBA00022670"/>
    </source>
</evidence>
<evidence type="ECO:0000256" key="14">
    <source>
        <dbReference type="PIRSR" id="PIRSR618044-2"/>
    </source>
</evidence>
<name>A0A4Y9ACZ9_9BACI</name>
<sequence>MKKFVLLTSIIFSILFMPFTVFGEENEGDNTDQELNLAPDARSAILIERDTGEMLFDKNAHKKLPPASMTKVMTLLLIMEALDQGKIEKDETIRVSERAASMGGSQIFLEAGEEMSVNDLLKGVAVASGNDASVALAERISGSEKAFVEQMNKKAEALGLENTQFQNVTGLPTENHYSTAHDMAVMSKELLKYESITNYTSIYEDYLRKGEENEFWLVNTNKLVKSYPGVDGLKTGYTNEAKYCLTATAEKSDMRMIAVVMGADTTKERNASISGMLDYAFNHYETKNLYEKGQTITTLDMLKAEDPSIDVTASESISTIHRKGEKDKKVSTSVNLKSDIELPISKGDEVGELVIKNNGKTLSKSPLIVDYDVEEASYLTLLKRTAQNMVK</sequence>
<evidence type="ECO:0000313" key="19">
    <source>
        <dbReference type="Proteomes" id="UP000298484"/>
    </source>
</evidence>
<evidence type="ECO:0000256" key="8">
    <source>
        <dbReference type="ARBA" id="ARBA00022801"/>
    </source>
</evidence>
<reference evidence="18 19" key="1">
    <citation type="submission" date="2019-03" db="EMBL/GenBank/DDBJ databases">
        <title>Genome sequence of Lentibacillus salicampi ATCC BAA-719.</title>
        <authorList>
            <person name="Maclea K.S."/>
            <person name="Simoes Junior M."/>
        </authorList>
    </citation>
    <scope>NUCLEOTIDE SEQUENCE [LARGE SCALE GENOMIC DNA]</scope>
    <source>
        <strain evidence="18 19">ATCC BAA-719</strain>
    </source>
</reference>
<feature type="domain" description="Peptidase S11 D-Ala-D-Ala carboxypeptidase A C-terminal" evidence="17">
    <location>
        <begin position="284"/>
        <end position="375"/>
    </location>
</feature>
<dbReference type="InterPro" id="IPR012907">
    <property type="entry name" value="Peptidase_S11_C"/>
</dbReference>
<dbReference type="SMART" id="SM00936">
    <property type="entry name" value="PBP5_C"/>
    <property type="match status" value="1"/>
</dbReference>
<proteinExistence type="inferred from homology"/>
<keyword evidence="10" id="KW-0573">Peptidoglycan synthesis</keyword>
<keyword evidence="7 16" id="KW-0732">Signal</keyword>
<evidence type="ECO:0000256" key="15">
    <source>
        <dbReference type="RuleBase" id="RU004016"/>
    </source>
</evidence>
<evidence type="ECO:0000256" key="11">
    <source>
        <dbReference type="ARBA" id="ARBA00023316"/>
    </source>
</evidence>
<keyword evidence="19" id="KW-1185">Reference proteome</keyword>
<organism evidence="18 19">
    <name type="scientific">Lentibacillus salicampi</name>
    <dbReference type="NCBI Taxonomy" id="175306"/>
    <lineage>
        <taxon>Bacteria</taxon>
        <taxon>Bacillati</taxon>
        <taxon>Bacillota</taxon>
        <taxon>Bacilli</taxon>
        <taxon>Bacillales</taxon>
        <taxon>Bacillaceae</taxon>
        <taxon>Lentibacillus</taxon>
    </lineage>
</organism>
<dbReference type="GO" id="GO:0008360">
    <property type="term" value="P:regulation of cell shape"/>
    <property type="evidence" value="ECO:0007669"/>
    <property type="project" value="UniProtKB-KW"/>
</dbReference>
<dbReference type="SUPFAM" id="SSF56601">
    <property type="entry name" value="beta-lactamase/transpeptidase-like"/>
    <property type="match status" value="1"/>
</dbReference>
<dbReference type="InterPro" id="IPR015956">
    <property type="entry name" value="Peniciliin-bd_prot_C_sf"/>
</dbReference>
<feature type="active site" description="Proton acceptor" evidence="13">
    <location>
        <position position="71"/>
    </location>
</feature>
<dbReference type="UniPathway" id="UPA00219"/>
<dbReference type="GO" id="GO:0009252">
    <property type="term" value="P:peptidoglycan biosynthetic process"/>
    <property type="evidence" value="ECO:0007669"/>
    <property type="project" value="UniProtKB-UniPathway"/>
</dbReference>
<dbReference type="RefSeq" id="WP_135109014.1">
    <property type="nucleotide sequence ID" value="NZ_SRHY01000004.1"/>
</dbReference>
<comment type="similarity">
    <text evidence="3 15">Belongs to the peptidase S11 family.</text>
</comment>
<dbReference type="EMBL" id="SRHY01000004">
    <property type="protein sequence ID" value="TFJ93759.1"/>
    <property type="molecule type" value="Genomic_DNA"/>
</dbReference>
<evidence type="ECO:0000256" key="7">
    <source>
        <dbReference type="ARBA" id="ARBA00022729"/>
    </source>
</evidence>
<dbReference type="InterPro" id="IPR018044">
    <property type="entry name" value="Peptidase_S11"/>
</dbReference>
<evidence type="ECO:0000256" key="12">
    <source>
        <dbReference type="ARBA" id="ARBA00034000"/>
    </source>
</evidence>
<keyword evidence="5 18" id="KW-0121">Carboxypeptidase</keyword>
<keyword evidence="9" id="KW-0133">Cell shape</keyword>
<dbReference type="EC" id="3.4.16.4" evidence="4"/>
<dbReference type="Proteomes" id="UP000298484">
    <property type="component" value="Unassembled WGS sequence"/>
</dbReference>
<dbReference type="Pfam" id="PF07943">
    <property type="entry name" value="PBP5_C"/>
    <property type="match status" value="1"/>
</dbReference>
<dbReference type="InterPro" id="IPR001967">
    <property type="entry name" value="Peptidase_S11_N"/>
</dbReference>
<dbReference type="AlphaFoldDB" id="A0A4Y9ACZ9"/>
<evidence type="ECO:0000256" key="9">
    <source>
        <dbReference type="ARBA" id="ARBA00022960"/>
    </source>
</evidence>